<dbReference type="AlphaFoldDB" id="A0AAD2H7V1"/>
<protein>
    <recommendedName>
        <fullName evidence="4">BTB domain-containing protein</fullName>
    </recommendedName>
</protein>
<gene>
    <name evidence="2" type="ORF">MYCIT1_LOCUS12391</name>
</gene>
<evidence type="ECO:0000313" key="2">
    <source>
        <dbReference type="EMBL" id="CAK5268997.1"/>
    </source>
</evidence>
<feature type="compositionally biased region" description="Basic and acidic residues" evidence="1">
    <location>
        <begin position="7"/>
        <end position="17"/>
    </location>
</feature>
<evidence type="ECO:0000313" key="3">
    <source>
        <dbReference type="Proteomes" id="UP001295794"/>
    </source>
</evidence>
<comment type="caution">
    <text evidence="2">The sequence shown here is derived from an EMBL/GenBank/DDBJ whole genome shotgun (WGS) entry which is preliminary data.</text>
</comment>
<accession>A0AAD2H7V1</accession>
<feature type="region of interest" description="Disordered" evidence="1">
    <location>
        <begin position="78"/>
        <end position="100"/>
    </location>
</feature>
<keyword evidence="3" id="KW-1185">Reference proteome</keyword>
<evidence type="ECO:0008006" key="4">
    <source>
        <dbReference type="Google" id="ProtNLM"/>
    </source>
</evidence>
<sequence>MAAPQVHDTDVHKRGEDQAGPSSSPPPSSLPIYHEQFAREDDDFVLESLEGTLYRVNSYTLRTTCGLFRTMLSLPCPPDPSHDPSQCTTSTSTSTPTHPPLAIHQPDAVLVPLLCLMSGLPEPALPTLADIAAVLHLAEIWDAPGPIAFLRPAVCTPAFLASDPLRVYALAAHFGWRAEAQAASTHTLRLNLLNPSSPDALADTDIPGCALLPLLALHRTRRDTLRALLDSPERFLAGNGSPFFCATCATTPLDNRSWRELKARVFKEMEARPLGDMLGVPVGGMAAWEESKACWAAVCTKADCSAANYDRVATLRQMRSCVDSLPCQVEVDWLAEDI</sequence>
<organism evidence="2 3">
    <name type="scientific">Mycena citricolor</name>
    <dbReference type="NCBI Taxonomy" id="2018698"/>
    <lineage>
        <taxon>Eukaryota</taxon>
        <taxon>Fungi</taxon>
        <taxon>Dikarya</taxon>
        <taxon>Basidiomycota</taxon>
        <taxon>Agaricomycotina</taxon>
        <taxon>Agaricomycetes</taxon>
        <taxon>Agaricomycetidae</taxon>
        <taxon>Agaricales</taxon>
        <taxon>Marasmiineae</taxon>
        <taxon>Mycenaceae</taxon>
        <taxon>Mycena</taxon>
    </lineage>
</organism>
<dbReference type="EMBL" id="CAVNYO010000138">
    <property type="protein sequence ID" value="CAK5268997.1"/>
    <property type="molecule type" value="Genomic_DNA"/>
</dbReference>
<proteinExistence type="predicted"/>
<reference evidence="2" key="1">
    <citation type="submission" date="2023-11" db="EMBL/GenBank/DDBJ databases">
        <authorList>
            <person name="De Vega J J."/>
            <person name="De Vega J J."/>
        </authorList>
    </citation>
    <scope>NUCLEOTIDE SEQUENCE</scope>
</reference>
<name>A0AAD2H7V1_9AGAR</name>
<feature type="compositionally biased region" description="Low complexity" evidence="1">
    <location>
        <begin position="84"/>
        <end position="96"/>
    </location>
</feature>
<dbReference type="Proteomes" id="UP001295794">
    <property type="component" value="Unassembled WGS sequence"/>
</dbReference>
<feature type="region of interest" description="Disordered" evidence="1">
    <location>
        <begin position="1"/>
        <end position="32"/>
    </location>
</feature>
<evidence type="ECO:0000256" key="1">
    <source>
        <dbReference type="SAM" id="MobiDB-lite"/>
    </source>
</evidence>